<dbReference type="AlphaFoldDB" id="A0A8T0TZ92"/>
<dbReference type="EMBL" id="CM029043">
    <property type="protein sequence ID" value="KAG2614233.1"/>
    <property type="molecule type" value="Genomic_DNA"/>
</dbReference>
<keyword evidence="2" id="KW-1185">Reference proteome</keyword>
<accession>A0A8T0TZ92</accession>
<comment type="caution">
    <text evidence="1">The sequence shown here is derived from an EMBL/GenBank/DDBJ whole genome shotgun (WGS) entry which is preliminary data.</text>
</comment>
<sequence length="54" mass="5977">MICWGKMWQMTTCLSCLRSRSRLHEGLPCCSSSMTLMPNLIPPSHTLCCLACGS</sequence>
<organism evidence="1 2">
    <name type="scientific">Panicum virgatum</name>
    <name type="common">Blackwell switchgrass</name>
    <dbReference type="NCBI Taxonomy" id="38727"/>
    <lineage>
        <taxon>Eukaryota</taxon>
        <taxon>Viridiplantae</taxon>
        <taxon>Streptophyta</taxon>
        <taxon>Embryophyta</taxon>
        <taxon>Tracheophyta</taxon>
        <taxon>Spermatophyta</taxon>
        <taxon>Magnoliopsida</taxon>
        <taxon>Liliopsida</taxon>
        <taxon>Poales</taxon>
        <taxon>Poaceae</taxon>
        <taxon>PACMAD clade</taxon>
        <taxon>Panicoideae</taxon>
        <taxon>Panicodae</taxon>
        <taxon>Paniceae</taxon>
        <taxon>Panicinae</taxon>
        <taxon>Panicum</taxon>
        <taxon>Panicum sect. Hiantes</taxon>
    </lineage>
</organism>
<evidence type="ECO:0000313" key="2">
    <source>
        <dbReference type="Proteomes" id="UP000823388"/>
    </source>
</evidence>
<dbReference type="Proteomes" id="UP000823388">
    <property type="component" value="Chromosome 4K"/>
</dbReference>
<proteinExistence type="predicted"/>
<gene>
    <name evidence="1" type="ORF">PVAP13_4KG377103</name>
</gene>
<evidence type="ECO:0000313" key="1">
    <source>
        <dbReference type="EMBL" id="KAG2614233.1"/>
    </source>
</evidence>
<name>A0A8T0TZ92_PANVG</name>
<protein>
    <submittedName>
        <fullName evidence="1">Uncharacterized protein</fullName>
    </submittedName>
</protein>
<reference evidence="1" key="1">
    <citation type="submission" date="2020-05" db="EMBL/GenBank/DDBJ databases">
        <title>WGS assembly of Panicum virgatum.</title>
        <authorList>
            <person name="Lovell J.T."/>
            <person name="Jenkins J."/>
            <person name="Shu S."/>
            <person name="Juenger T.E."/>
            <person name="Schmutz J."/>
        </authorList>
    </citation>
    <scope>NUCLEOTIDE SEQUENCE</scope>
    <source>
        <strain evidence="1">AP13</strain>
    </source>
</reference>